<feature type="transmembrane region" description="Helical" evidence="1">
    <location>
        <begin position="210"/>
        <end position="234"/>
    </location>
</feature>
<feature type="transmembrane region" description="Helical" evidence="1">
    <location>
        <begin position="12"/>
        <end position="34"/>
    </location>
</feature>
<comment type="caution">
    <text evidence="3">The sequence shown here is derived from an EMBL/GenBank/DDBJ whole genome shotgun (WGS) entry which is preliminary data.</text>
</comment>
<feature type="transmembrane region" description="Helical" evidence="1">
    <location>
        <begin position="89"/>
        <end position="109"/>
    </location>
</feature>
<feature type="transmembrane region" description="Helical" evidence="1">
    <location>
        <begin position="154"/>
        <end position="173"/>
    </location>
</feature>
<dbReference type="Pfam" id="PF02517">
    <property type="entry name" value="Rce1-like"/>
    <property type="match status" value="1"/>
</dbReference>
<proteinExistence type="predicted"/>
<evidence type="ECO:0000313" key="3">
    <source>
        <dbReference type="EMBL" id="TYB31587.1"/>
    </source>
</evidence>
<keyword evidence="1" id="KW-0812">Transmembrane</keyword>
<keyword evidence="3" id="KW-0378">Hydrolase</keyword>
<accession>A0A5D0MCY4</accession>
<dbReference type="AlphaFoldDB" id="A0A5D0MCY4"/>
<keyword evidence="3" id="KW-0482">Metalloprotease</keyword>
<reference evidence="3" key="1">
    <citation type="submission" date="2019-08" db="EMBL/GenBank/DDBJ databases">
        <title>Genomic characterization of a novel candidate phylum (ARYD3) from a high temperature, high salinity tertiary oil reservoir in north central Oklahoma, USA.</title>
        <authorList>
            <person name="Youssef N.H."/>
            <person name="Yadav A."/>
            <person name="Elshahed M.S."/>
        </authorList>
    </citation>
    <scope>NUCLEOTIDE SEQUENCE [LARGE SCALE GENOMIC DNA]</scope>
    <source>
        <strain evidence="3">ARYD3</strain>
    </source>
</reference>
<dbReference type="InterPro" id="IPR003675">
    <property type="entry name" value="Rce1/LyrA-like_dom"/>
</dbReference>
<keyword evidence="1" id="KW-0472">Membrane</keyword>
<organism evidence="3 4">
    <name type="scientific">Candidatus Mcinerneyibacterium aminivorans</name>
    <dbReference type="NCBI Taxonomy" id="2703815"/>
    <lineage>
        <taxon>Bacteria</taxon>
        <taxon>Candidatus Macinerneyibacteriota</taxon>
        <taxon>Candidatus Mcinerneyibacteria</taxon>
        <taxon>Candidatus Mcinerneyibacteriales</taxon>
        <taxon>Candidatus Mcinerneyibacteriaceae</taxon>
        <taxon>Candidatus Mcinerneyibacterium</taxon>
    </lineage>
</organism>
<dbReference type="GO" id="GO:0004175">
    <property type="term" value="F:endopeptidase activity"/>
    <property type="evidence" value="ECO:0007669"/>
    <property type="project" value="UniProtKB-ARBA"/>
</dbReference>
<dbReference type="GO" id="GO:0080120">
    <property type="term" value="P:CAAX-box protein maturation"/>
    <property type="evidence" value="ECO:0007669"/>
    <property type="project" value="UniProtKB-ARBA"/>
</dbReference>
<protein>
    <submittedName>
        <fullName evidence="3">CPBP family intramembrane metalloprotease</fullName>
    </submittedName>
</protein>
<name>A0A5D0MCY4_9BACT</name>
<gene>
    <name evidence="3" type="ORF">FXF47_03045</name>
</gene>
<feature type="transmembrane region" description="Helical" evidence="1">
    <location>
        <begin position="179"/>
        <end position="198"/>
    </location>
</feature>
<evidence type="ECO:0000259" key="2">
    <source>
        <dbReference type="Pfam" id="PF02517"/>
    </source>
</evidence>
<sequence>MFEKIKGWQSSLYYLLVYIFIGGTLTFFVGSFILKLAGLNDFILARYYIIKSFDLIFVLILTFLFAGYVSKEKFSDLGLCRDSAIKNSFLGVLGGFIFIFIVFIFFWGFNYLAVQEVSLNIKGLFFAFIFWMYVAIIEELVYRGYILNNLSKSFNKYISIVIVSILFSLVHASNPNTTILGFINLFLFGFLVGLYYINKKSLWFPIFFHFSWNFFQGSFFGMNISGLMGFSSIIEINMISKNKFLTGSKFGAEGSILVTVLLITFIIVMKTIFKKEK</sequence>
<feature type="transmembrane region" description="Helical" evidence="1">
    <location>
        <begin position="121"/>
        <end position="142"/>
    </location>
</feature>
<evidence type="ECO:0000313" key="4">
    <source>
        <dbReference type="Proteomes" id="UP000324143"/>
    </source>
</evidence>
<feature type="domain" description="CAAX prenyl protease 2/Lysostaphin resistance protein A-like" evidence="2">
    <location>
        <begin position="124"/>
        <end position="215"/>
    </location>
</feature>
<feature type="transmembrane region" description="Helical" evidence="1">
    <location>
        <begin position="254"/>
        <end position="273"/>
    </location>
</feature>
<dbReference type="GO" id="GO:0008237">
    <property type="term" value="F:metallopeptidase activity"/>
    <property type="evidence" value="ECO:0007669"/>
    <property type="project" value="UniProtKB-KW"/>
</dbReference>
<dbReference type="Proteomes" id="UP000324143">
    <property type="component" value="Unassembled WGS sequence"/>
</dbReference>
<keyword evidence="1" id="KW-1133">Transmembrane helix</keyword>
<evidence type="ECO:0000256" key="1">
    <source>
        <dbReference type="SAM" id="Phobius"/>
    </source>
</evidence>
<dbReference type="PANTHER" id="PTHR39430">
    <property type="entry name" value="MEMBRANE-ASSOCIATED PROTEASE-RELATED"/>
    <property type="match status" value="1"/>
</dbReference>
<keyword evidence="4" id="KW-1185">Reference proteome</keyword>
<feature type="transmembrane region" description="Helical" evidence="1">
    <location>
        <begin position="46"/>
        <end position="69"/>
    </location>
</feature>
<dbReference type="EMBL" id="VSIX01000032">
    <property type="protein sequence ID" value="TYB31587.1"/>
    <property type="molecule type" value="Genomic_DNA"/>
</dbReference>
<keyword evidence="3" id="KW-0645">Protease</keyword>
<dbReference type="GO" id="GO:0006508">
    <property type="term" value="P:proteolysis"/>
    <property type="evidence" value="ECO:0007669"/>
    <property type="project" value="UniProtKB-KW"/>
</dbReference>
<dbReference type="PANTHER" id="PTHR39430:SF1">
    <property type="entry name" value="PROTEASE"/>
    <property type="match status" value="1"/>
</dbReference>